<organism evidence="2">
    <name type="scientific">Eutreptiella gymnastica</name>
    <dbReference type="NCBI Taxonomy" id="73025"/>
    <lineage>
        <taxon>Eukaryota</taxon>
        <taxon>Discoba</taxon>
        <taxon>Euglenozoa</taxon>
        <taxon>Euglenida</taxon>
        <taxon>Spirocuta</taxon>
        <taxon>Euglenophyceae</taxon>
        <taxon>Eutreptiales</taxon>
        <taxon>Eutreptiaceae</taxon>
        <taxon>Eutreptiella</taxon>
    </lineage>
</organism>
<gene>
    <name evidence="2" type="ORF">EGYM00163_LOCUS28178</name>
</gene>
<proteinExistence type="predicted"/>
<dbReference type="AlphaFoldDB" id="A0A7S4LAN9"/>
<protein>
    <submittedName>
        <fullName evidence="2">Uncharacterized protein</fullName>
    </submittedName>
</protein>
<name>A0A7S4LAN9_9EUGL</name>
<evidence type="ECO:0000313" key="2">
    <source>
        <dbReference type="EMBL" id="CAE0817016.1"/>
    </source>
</evidence>
<sequence>MEKNVSDEDGQDMTVRFFDAQELSDFVTSGTSACPKHGVLQKFITPPGRHNEVIQVSWSVHVTLIEKRLNLKELADLKCSPYEKLVTYEGPAQYSRQAHLSPNTLVEVKRICKAIVDHVQQTEHHTVTRMTLYLKLDGSNQLWLMWSNMMRIREHPRDGHVREKQRRRKPSLQTQSDLNLQKQLADVGAQSPTMGPIADSYYVYINPSNEAKRSNFVLPKFQARTIVRHREPRLWAADPEESSLALALHAESVKQKVNPDKKVNLFGNKTPVKGPKKKQRHDVDPQKARTYAPTSGLDESDSDPEWSFNPSVLSSTVPIAKGQQTGYGYAASYGTLDGFQAAYQGYGDDLGPPPTSILLDHSYLLPLNAAQDANKAGSNSLADQNALSIEESISMMAQQRRKMDMEQVSPEQRKQLHDLRHQLLQEHCRSLKQQRQQIHEKIEFIDNLLSDAQASGDSPKQALVQLHQQEAAANEKPAYSFSGSLAIGSDANEDHIDTKSDAGTVVSFGPVVHNRSLSDPGLGQEKSTEARPILDPALVQTLRNPTLEWFEELLYHMYCHFLHGNAKAPYYFKLPLQLVPLWEHLNKMLLSLEGWEHCSGKVFAANEGLDATEQNSDDSFPEDAEIYFVCSKKPNLVIIGERFEEFAEEFLPEAPEVA</sequence>
<evidence type="ECO:0000256" key="1">
    <source>
        <dbReference type="SAM" id="MobiDB-lite"/>
    </source>
</evidence>
<dbReference type="EMBL" id="HBJA01080594">
    <property type="protein sequence ID" value="CAE0817016.1"/>
    <property type="molecule type" value="Transcribed_RNA"/>
</dbReference>
<accession>A0A7S4LAN9</accession>
<reference evidence="2" key="1">
    <citation type="submission" date="2021-01" db="EMBL/GenBank/DDBJ databases">
        <authorList>
            <person name="Corre E."/>
            <person name="Pelletier E."/>
            <person name="Niang G."/>
            <person name="Scheremetjew M."/>
            <person name="Finn R."/>
            <person name="Kale V."/>
            <person name="Holt S."/>
            <person name="Cochrane G."/>
            <person name="Meng A."/>
            <person name="Brown T."/>
            <person name="Cohen L."/>
        </authorList>
    </citation>
    <scope>NUCLEOTIDE SEQUENCE</scope>
    <source>
        <strain evidence="2">CCMP1594</strain>
    </source>
</reference>
<feature type="region of interest" description="Disordered" evidence="1">
    <location>
        <begin position="262"/>
        <end position="307"/>
    </location>
</feature>
<feature type="region of interest" description="Disordered" evidence="1">
    <location>
        <begin position="156"/>
        <end position="179"/>
    </location>
</feature>